<evidence type="ECO:0000313" key="4">
    <source>
        <dbReference type="Proteomes" id="UP000027920"/>
    </source>
</evidence>
<proteinExistence type="predicted"/>
<protein>
    <submittedName>
        <fullName evidence="3">Uncharacterized protein</fullName>
    </submittedName>
</protein>
<accession>A0A072P121</accession>
<gene>
    <name evidence="3" type="ORF">A1O9_10342</name>
</gene>
<organism evidence="3 4">
    <name type="scientific">Exophiala aquamarina CBS 119918</name>
    <dbReference type="NCBI Taxonomy" id="1182545"/>
    <lineage>
        <taxon>Eukaryota</taxon>
        <taxon>Fungi</taxon>
        <taxon>Dikarya</taxon>
        <taxon>Ascomycota</taxon>
        <taxon>Pezizomycotina</taxon>
        <taxon>Eurotiomycetes</taxon>
        <taxon>Chaetothyriomycetidae</taxon>
        <taxon>Chaetothyriales</taxon>
        <taxon>Herpotrichiellaceae</taxon>
        <taxon>Exophiala</taxon>
    </lineage>
</organism>
<dbReference type="EMBL" id="AMGV01000013">
    <property type="protein sequence ID" value="KEF53367.1"/>
    <property type="molecule type" value="Genomic_DNA"/>
</dbReference>
<name>A0A072P121_9EURO</name>
<keyword evidence="4" id="KW-1185">Reference proteome</keyword>
<reference evidence="3 4" key="1">
    <citation type="submission" date="2013-03" db="EMBL/GenBank/DDBJ databases">
        <title>The Genome Sequence of Exophiala aquamarina CBS 119918.</title>
        <authorList>
            <consortium name="The Broad Institute Genomics Platform"/>
            <person name="Cuomo C."/>
            <person name="de Hoog S."/>
            <person name="Gorbushina A."/>
            <person name="Walker B."/>
            <person name="Young S.K."/>
            <person name="Zeng Q."/>
            <person name="Gargeya S."/>
            <person name="Fitzgerald M."/>
            <person name="Haas B."/>
            <person name="Abouelleil A."/>
            <person name="Allen A.W."/>
            <person name="Alvarado L."/>
            <person name="Arachchi H.M."/>
            <person name="Berlin A.M."/>
            <person name="Chapman S.B."/>
            <person name="Gainer-Dewar J."/>
            <person name="Goldberg J."/>
            <person name="Griggs A."/>
            <person name="Gujja S."/>
            <person name="Hansen M."/>
            <person name="Howarth C."/>
            <person name="Imamovic A."/>
            <person name="Ireland A."/>
            <person name="Larimer J."/>
            <person name="McCowan C."/>
            <person name="Murphy C."/>
            <person name="Pearson M."/>
            <person name="Poon T.W."/>
            <person name="Priest M."/>
            <person name="Roberts A."/>
            <person name="Saif S."/>
            <person name="Shea T."/>
            <person name="Sisk P."/>
            <person name="Sykes S."/>
            <person name="Wortman J."/>
            <person name="Nusbaum C."/>
            <person name="Birren B."/>
        </authorList>
    </citation>
    <scope>NUCLEOTIDE SEQUENCE [LARGE SCALE GENOMIC DNA]</scope>
    <source>
        <strain evidence="3 4">CBS 119918</strain>
    </source>
</reference>
<keyword evidence="2" id="KW-0732">Signal</keyword>
<dbReference type="HOGENOM" id="CLU_888606_0_0_1"/>
<dbReference type="Proteomes" id="UP000027920">
    <property type="component" value="Unassembled WGS sequence"/>
</dbReference>
<evidence type="ECO:0000256" key="1">
    <source>
        <dbReference type="SAM" id="MobiDB-lite"/>
    </source>
</evidence>
<dbReference type="GeneID" id="25285246"/>
<sequence>MRASLAGAVLVGCGLVLALPPGQGNNNLPGSGHGVCGTPHRYRCLGGNQPSYASRMPWITHTSGEPSSSVLTSSLPSSSIASTTSASTTSASTTSASTTSASTTSASTTSASTTSTLTTSASTTSTLTTGTLTTSTLTTSASTTSSAPPTVTTCELGTAMGWLEGDSITLNTQSGNGCNRWGWYETPTLAELQIGISGILYVGAGGNDIANAINVGDWTAFASPTGGVTVTYSLDPGYFIDEAHIDLDCLPIDTCAPGQYTFNSGALPNLPVYANPTPLQYPTCSGGSQAYLIIHGSINYPTSATTCEPPVAT</sequence>
<feature type="chain" id="PRO_5001681205" evidence="2">
    <location>
        <begin position="19"/>
        <end position="313"/>
    </location>
</feature>
<comment type="caution">
    <text evidence="3">The sequence shown here is derived from an EMBL/GenBank/DDBJ whole genome shotgun (WGS) entry which is preliminary data.</text>
</comment>
<dbReference type="RefSeq" id="XP_013255957.1">
    <property type="nucleotide sequence ID" value="XM_013400503.1"/>
</dbReference>
<feature type="signal peptide" evidence="2">
    <location>
        <begin position="1"/>
        <end position="18"/>
    </location>
</feature>
<evidence type="ECO:0000313" key="3">
    <source>
        <dbReference type="EMBL" id="KEF53367.1"/>
    </source>
</evidence>
<feature type="region of interest" description="Disordered" evidence="1">
    <location>
        <begin position="56"/>
        <end position="126"/>
    </location>
</feature>
<evidence type="ECO:0000256" key="2">
    <source>
        <dbReference type="SAM" id="SignalP"/>
    </source>
</evidence>
<dbReference type="OrthoDB" id="5206673at2759"/>
<feature type="compositionally biased region" description="Low complexity" evidence="1">
    <location>
        <begin position="67"/>
        <end position="126"/>
    </location>
</feature>
<dbReference type="VEuPathDB" id="FungiDB:A1O9_10342"/>
<dbReference type="AlphaFoldDB" id="A0A072P121"/>